<dbReference type="RefSeq" id="XP_002774078.1">
    <property type="nucleotide sequence ID" value="XM_002774032.1"/>
</dbReference>
<dbReference type="Pfam" id="PF01425">
    <property type="entry name" value="Amidase"/>
    <property type="match status" value="1"/>
</dbReference>
<dbReference type="SUPFAM" id="SSF75304">
    <property type="entry name" value="Amidase signature (AS) enzymes"/>
    <property type="match status" value="1"/>
</dbReference>
<dbReference type="Proteomes" id="UP000007800">
    <property type="component" value="Unassembled WGS sequence"/>
</dbReference>
<sequence length="299" mass="33306">MYLPQMAAYAMTGNSFIHKLARSLVAKNMLNKMGVSELKTFTGSLKTGRMKWPFYRPEKEMESSSQRPSQGEDLSAAPTRPYRSIEDLRRDYLNHEKSPSDVASAVLKRAKALNEAFHFMVQFQDEDKIMRAAAKSAQRYAQRKSWSKLDGIPFIVKDEMSVAGFQELVGTNPKDKKNPRIGKLATRNDPVIQALIDAGAILFGTSVMHEYGISPVGFNVWAQGPLNAYDPTRYTGGSSSGPATGPRLKCFSSHLPLDSMEVDQFATRPHGLASLEPWQHSARFLTRDSEVGEELVDTI</sequence>
<dbReference type="Gene3D" id="3.90.1300.10">
    <property type="entry name" value="Amidase signature (AS) domain"/>
    <property type="match status" value="1"/>
</dbReference>
<dbReference type="PANTHER" id="PTHR11895:SF67">
    <property type="entry name" value="AMIDASE DOMAIN-CONTAINING PROTEIN"/>
    <property type="match status" value="1"/>
</dbReference>
<protein>
    <recommendedName>
        <fullName evidence="2">Amidase domain-containing protein</fullName>
    </recommendedName>
</protein>
<dbReference type="OrthoDB" id="421993at2759"/>
<proteinExistence type="predicted"/>
<dbReference type="InterPro" id="IPR023631">
    <property type="entry name" value="Amidase_dom"/>
</dbReference>
<evidence type="ECO:0000313" key="4">
    <source>
        <dbReference type="Proteomes" id="UP000007800"/>
    </source>
</evidence>
<dbReference type="GO" id="GO:0003824">
    <property type="term" value="F:catalytic activity"/>
    <property type="evidence" value="ECO:0007669"/>
    <property type="project" value="InterPro"/>
</dbReference>
<reference evidence="3 4" key="1">
    <citation type="submission" date="2008-07" db="EMBL/GenBank/DDBJ databases">
        <authorList>
            <person name="El-Sayed N."/>
            <person name="Caler E."/>
            <person name="Inman J."/>
            <person name="Amedeo P."/>
            <person name="Hass B."/>
            <person name="Wortman J."/>
        </authorList>
    </citation>
    <scope>NUCLEOTIDE SEQUENCE [LARGE SCALE GENOMIC DNA]</scope>
    <source>
        <strain evidence="4">ATCC 50983 / TXsc</strain>
    </source>
</reference>
<evidence type="ECO:0000259" key="2">
    <source>
        <dbReference type="Pfam" id="PF01425"/>
    </source>
</evidence>
<dbReference type="GeneID" id="9064623"/>
<gene>
    <name evidence="3" type="ORF">Pmar_PMAR011950</name>
</gene>
<accession>C5LBS3</accession>
<dbReference type="InParanoid" id="C5LBS3"/>
<dbReference type="InterPro" id="IPR036928">
    <property type="entry name" value="AS_sf"/>
</dbReference>
<feature type="domain" description="Amidase" evidence="2">
    <location>
        <begin position="102"/>
        <end position="243"/>
    </location>
</feature>
<organism evidence="4">
    <name type="scientific">Perkinsus marinus (strain ATCC 50983 / TXsc)</name>
    <dbReference type="NCBI Taxonomy" id="423536"/>
    <lineage>
        <taxon>Eukaryota</taxon>
        <taxon>Sar</taxon>
        <taxon>Alveolata</taxon>
        <taxon>Perkinsozoa</taxon>
        <taxon>Perkinsea</taxon>
        <taxon>Perkinsida</taxon>
        <taxon>Perkinsidae</taxon>
        <taxon>Perkinsus</taxon>
    </lineage>
</organism>
<dbReference type="EMBL" id="GG680918">
    <property type="protein sequence ID" value="EER05894.1"/>
    <property type="molecule type" value="Genomic_DNA"/>
</dbReference>
<dbReference type="PANTHER" id="PTHR11895">
    <property type="entry name" value="TRANSAMIDASE"/>
    <property type="match status" value="1"/>
</dbReference>
<dbReference type="AlphaFoldDB" id="C5LBS3"/>
<evidence type="ECO:0000256" key="1">
    <source>
        <dbReference type="SAM" id="MobiDB-lite"/>
    </source>
</evidence>
<keyword evidence="4" id="KW-1185">Reference proteome</keyword>
<evidence type="ECO:0000313" key="3">
    <source>
        <dbReference type="EMBL" id="EER05894.1"/>
    </source>
</evidence>
<name>C5LBS3_PERM5</name>
<dbReference type="InterPro" id="IPR000120">
    <property type="entry name" value="Amidase"/>
</dbReference>
<feature type="region of interest" description="Disordered" evidence="1">
    <location>
        <begin position="57"/>
        <end position="80"/>
    </location>
</feature>